<dbReference type="Pfam" id="PF12469">
    <property type="entry name" value="Cmr2_N"/>
    <property type="match status" value="1"/>
</dbReference>
<evidence type="ECO:0000256" key="3">
    <source>
        <dbReference type="SAM" id="MobiDB-lite"/>
    </source>
</evidence>
<protein>
    <submittedName>
        <fullName evidence="6">CRISPR-associated protein Cas10</fullName>
    </submittedName>
</protein>
<dbReference type="GO" id="GO:0051607">
    <property type="term" value="P:defense response to virus"/>
    <property type="evidence" value="ECO:0007669"/>
    <property type="project" value="UniProtKB-KW"/>
</dbReference>
<organism evidence="6 7">
    <name type="scientific">Leptothoe spongobia TAU-MAC 1115</name>
    <dbReference type="NCBI Taxonomy" id="1967444"/>
    <lineage>
        <taxon>Bacteria</taxon>
        <taxon>Bacillati</taxon>
        <taxon>Cyanobacteriota</taxon>
        <taxon>Cyanophyceae</taxon>
        <taxon>Nodosilineales</taxon>
        <taxon>Cymatolegaceae</taxon>
        <taxon>Leptothoe</taxon>
        <taxon>Leptothoe spongobia</taxon>
    </lineage>
</organism>
<dbReference type="EMBL" id="JADOES010000055">
    <property type="protein sequence ID" value="MBT9317693.1"/>
    <property type="molecule type" value="Genomic_DNA"/>
</dbReference>
<evidence type="ECO:0000259" key="5">
    <source>
        <dbReference type="Pfam" id="PF22335"/>
    </source>
</evidence>
<comment type="caution">
    <text evidence="6">The sequence shown here is derived from an EMBL/GenBank/DDBJ whole genome shotgun (WGS) entry which is preliminary data.</text>
</comment>
<reference evidence="6" key="2">
    <citation type="journal article" date="2021" name="Mar. Drugs">
        <title>Genome Reduction and Secondary Metabolism of the Marine Sponge-Associated Cyanobacterium Leptothoe.</title>
        <authorList>
            <person name="Konstantinou D."/>
            <person name="Popin R.V."/>
            <person name="Fewer D.P."/>
            <person name="Sivonen K."/>
            <person name="Gkelis S."/>
        </authorList>
    </citation>
    <scope>NUCLEOTIDE SEQUENCE</scope>
    <source>
        <strain evidence="6">TAU-MAC 1115</strain>
    </source>
</reference>
<dbReference type="AlphaFoldDB" id="A0A947DIQ2"/>
<evidence type="ECO:0000256" key="1">
    <source>
        <dbReference type="ARBA" id="ARBA00022741"/>
    </source>
</evidence>
<dbReference type="InterPro" id="IPR024615">
    <property type="entry name" value="CRISPR-assoc_Cmr2_N"/>
</dbReference>
<feature type="region of interest" description="Disordered" evidence="3">
    <location>
        <begin position="179"/>
        <end position="202"/>
    </location>
</feature>
<keyword evidence="7" id="KW-1185">Reference proteome</keyword>
<evidence type="ECO:0000259" key="4">
    <source>
        <dbReference type="Pfam" id="PF12469"/>
    </source>
</evidence>
<dbReference type="Gene3D" id="3.30.70.270">
    <property type="match status" value="1"/>
</dbReference>
<dbReference type="InterPro" id="IPR054767">
    <property type="entry name" value="Cas10-Cmr2_palm2"/>
</dbReference>
<dbReference type="GO" id="GO:0000166">
    <property type="term" value="F:nucleotide binding"/>
    <property type="evidence" value="ECO:0007669"/>
    <property type="project" value="UniProtKB-KW"/>
</dbReference>
<evidence type="ECO:0000256" key="2">
    <source>
        <dbReference type="ARBA" id="ARBA00023118"/>
    </source>
</evidence>
<feature type="domain" description="Cas10/Cmr2 second palm" evidence="5">
    <location>
        <begin position="284"/>
        <end position="434"/>
    </location>
</feature>
<dbReference type="Pfam" id="PF22335">
    <property type="entry name" value="Cas10-Cmr2_palm2"/>
    <property type="match status" value="1"/>
</dbReference>
<keyword evidence="2" id="KW-0051">Antiviral defense</keyword>
<name>A0A947DIQ2_9CYAN</name>
<evidence type="ECO:0000313" key="7">
    <source>
        <dbReference type="Proteomes" id="UP000717364"/>
    </source>
</evidence>
<sequence>MMTDCYTAITFAPVQGFIEKSRKLRDLYGSSFILSYLATQICNNARSYFNYPDTVTWPDDPVISPANINVAQGTPNLIFIRGNFPQDNAYRAMQTAWKDLLRYCRQWIETAVSKTPKDKAWQYTWERPWREWENHTWEFFWATGSSIEAARRQMNQVKYARAWTGINYVGESSTLSGQDSRAWPQLGHHASHNRSSTEEDSEVRDFYQQLSQAIDKQGATITIREQLSIPELVKRLVTIEKVMDRFDEIPNAETPQSFKKNRRWTDTPASAEDMERDTLWTGWFQGDGDQVGKYLNQQSQQAKTSHEKENSYHEFSERLRNWGYDLDEYLPSPEAISQTSDTLKLRKDGRIVYAGGDDFLGTLYRNMPSNPLKAKECLNWFYTFKPDIWSRHGQDISVSVGFVWASPQVPQRDILQHCRLAEKSAKTSGRDRIALRILFSDGKHLEWHCPWRFLTILEDYRDRNRKSETQNWTHLYNDVATLDSRHTFVESESDIAHGLLKIYFPVQLDQLPDTEIDKKDFYTLIQADSLDVNSDVLWNIYSGGKNRYDNQGIRQSTGILGDHSDYEMTTGEPDLPKVHDAFNTWVINLAKIGFHLCDNK</sequence>
<evidence type="ECO:0000313" key="6">
    <source>
        <dbReference type="EMBL" id="MBT9317693.1"/>
    </source>
</evidence>
<accession>A0A947DIQ2</accession>
<dbReference type="InterPro" id="IPR038242">
    <property type="entry name" value="Cmr2_N"/>
</dbReference>
<dbReference type="Proteomes" id="UP000717364">
    <property type="component" value="Unassembled WGS sequence"/>
</dbReference>
<dbReference type="Gene3D" id="3.30.70.2220">
    <property type="entry name" value="CRISPR-Cas system, Cmr2 subunit, D1 domain, cysteine cluster"/>
    <property type="match status" value="1"/>
</dbReference>
<keyword evidence="1" id="KW-0547">Nucleotide-binding</keyword>
<reference evidence="6" key="1">
    <citation type="submission" date="2020-11" db="EMBL/GenBank/DDBJ databases">
        <authorList>
            <person name="Konstantinou D."/>
            <person name="Gkelis S."/>
            <person name="Popin R."/>
            <person name="Fewer D."/>
            <person name="Sivonen K."/>
        </authorList>
    </citation>
    <scope>NUCLEOTIDE SEQUENCE</scope>
    <source>
        <strain evidence="6">TAU-MAC 1115</strain>
    </source>
</reference>
<gene>
    <name evidence="6" type="ORF">IXB50_19925</name>
</gene>
<dbReference type="InterPro" id="IPR043128">
    <property type="entry name" value="Rev_trsase/Diguanyl_cyclase"/>
</dbReference>
<proteinExistence type="predicted"/>
<feature type="domain" description="CRISPR-associated protein Cmr2 N-terminal" evidence="4">
    <location>
        <begin position="7"/>
        <end position="47"/>
    </location>
</feature>